<name>A0A841H5D5_9BACT</name>
<reference evidence="1 2" key="1">
    <citation type="submission" date="2020-08" db="EMBL/GenBank/DDBJ databases">
        <title>Genomic Encyclopedia of Type Strains, Phase IV (KMG-IV): sequencing the most valuable type-strain genomes for metagenomic binning, comparative biology and taxonomic classification.</title>
        <authorList>
            <person name="Goeker M."/>
        </authorList>
    </citation>
    <scope>NUCLEOTIDE SEQUENCE [LARGE SCALE GENOMIC DNA]</scope>
    <source>
        <strain evidence="1 2">DSM 29007</strain>
    </source>
</reference>
<organism evidence="1 2">
    <name type="scientific">Longimicrobium terrae</name>
    <dbReference type="NCBI Taxonomy" id="1639882"/>
    <lineage>
        <taxon>Bacteria</taxon>
        <taxon>Pseudomonadati</taxon>
        <taxon>Gemmatimonadota</taxon>
        <taxon>Longimicrobiia</taxon>
        <taxon>Longimicrobiales</taxon>
        <taxon>Longimicrobiaceae</taxon>
        <taxon>Longimicrobium</taxon>
    </lineage>
</organism>
<accession>A0A841H5D5</accession>
<sequence>MRPPPFRILLALIPVLLVPACIPVVTHAPRVHPGLAVGTVAAIATDPVLTGEVRTGQSTVTPVIAPSSVFARVGWTPDNSGVPLPVSLGVSVPIALPFSVMHPEADAYVQLSPASHPTLAAGAGVLLSRSYTTPYAQIGRDLDDDVSLYTTQSVAFFHGGDRAPDATLWMPAAALKFSEYSVFVQAGLGRERLGADSTRAVRFLMVGGAVELRDRAIPRF</sequence>
<proteinExistence type="predicted"/>
<keyword evidence="2" id="KW-1185">Reference proteome</keyword>
<dbReference type="RefSeq" id="WP_170035128.1">
    <property type="nucleotide sequence ID" value="NZ_JABDTL010000001.1"/>
</dbReference>
<evidence type="ECO:0000313" key="2">
    <source>
        <dbReference type="Proteomes" id="UP000582837"/>
    </source>
</evidence>
<dbReference type="AlphaFoldDB" id="A0A841H5D5"/>
<protein>
    <submittedName>
        <fullName evidence="1">Uncharacterized protein</fullName>
    </submittedName>
</protein>
<dbReference type="Proteomes" id="UP000582837">
    <property type="component" value="Unassembled WGS sequence"/>
</dbReference>
<dbReference type="EMBL" id="JACHIA010000021">
    <property type="protein sequence ID" value="MBB6073096.1"/>
    <property type="molecule type" value="Genomic_DNA"/>
</dbReference>
<evidence type="ECO:0000313" key="1">
    <source>
        <dbReference type="EMBL" id="MBB6073096.1"/>
    </source>
</evidence>
<comment type="caution">
    <text evidence="1">The sequence shown here is derived from an EMBL/GenBank/DDBJ whole genome shotgun (WGS) entry which is preliminary data.</text>
</comment>
<gene>
    <name evidence="1" type="ORF">HNQ61_004763</name>
</gene>